<protein>
    <recommendedName>
        <fullName evidence="3">Ankyrin repeat-containing domain protein</fullName>
    </recommendedName>
</protein>
<dbReference type="Proteomes" id="UP000193411">
    <property type="component" value="Unassembled WGS sequence"/>
</dbReference>
<accession>A0A1Y2I1C6</accession>
<dbReference type="InterPro" id="IPR036770">
    <property type="entry name" value="Ankyrin_rpt-contain_sf"/>
</dbReference>
<keyword evidence="2" id="KW-1185">Reference proteome</keyword>
<dbReference type="InterPro" id="IPR052050">
    <property type="entry name" value="SecEffector_AnkRepeat"/>
</dbReference>
<proteinExistence type="predicted"/>
<organism evidence="1 2">
    <name type="scientific">Catenaria anguillulae PL171</name>
    <dbReference type="NCBI Taxonomy" id="765915"/>
    <lineage>
        <taxon>Eukaryota</taxon>
        <taxon>Fungi</taxon>
        <taxon>Fungi incertae sedis</taxon>
        <taxon>Blastocladiomycota</taxon>
        <taxon>Blastocladiomycetes</taxon>
        <taxon>Blastocladiales</taxon>
        <taxon>Catenariaceae</taxon>
        <taxon>Catenaria</taxon>
    </lineage>
</organism>
<dbReference type="PANTHER" id="PTHR46586:SF3">
    <property type="entry name" value="ANKYRIN REPEAT-CONTAINING PROTEIN"/>
    <property type="match status" value="1"/>
</dbReference>
<sequence length="425" mass="47585">MMEQACTSGNIRLLDWIRSTFSHAGALQDVVEAQAFEIATVNGHVHVLDWLVAHGYQPRAQVSSPRRSLTPSRGVIRRGTNRLGTPTITITNCFTLASSTGRIDMLEWWVKFPKHTNRPVKEAMKHATQAGQLAVLDWWRDKSGYFHTRLDFSELPDLFTAAIKDLGEKSLDVLDWWLNKSQLRWPSLPKAGPALVAASEKGLVSVVQLLWQSHVDSLTSTDATSSMADTAKEGLLAASRNAQIRCMDWWWARSGAILQPTLFEFFETSNAQHHPNALPWWECVLGASANQVAPNVVRTLRACKGLATPAHWLMLARMGIRIENTSTTVSQFIGSGNTGMLAYMYLQYGQDLKLDVSVLGTLQDTFALDWLHSRTNLPVMQMVRGSPRKSLAVRQWLDKGTSEARTVAGRNLMLYFDDDDDNMIY</sequence>
<name>A0A1Y2I1C6_9FUNG</name>
<evidence type="ECO:0000313" key="1">
    <source>
        <dbReference type="EMBL" id="ORZ40539.1"/>
    </source>
</evidence>
<dbReference type="AlphaFoldDB" id="A0A1Y2I1C6"/>
<dbReference type="PANTHER" id="PTHR46586">
    <property type="entry name" value="ANKYRIN REPEAT-CONTAINING PROTEIN"/>
    <property type="match status" value="1"/>
</dbReference>
<dbReference type="SUPFAM" id="SSF140860">
    <property type="entry name" value="Pseudo ankyrin repeat-like"/>
    <property type="match status" value="1"/>
</dbReference>
<comment type="caution">
    <text evidence="1">The sequence shown here is derived from an EMBL/GenBank/DDBJ whole genome shotgun (WGS) entry which is preliminary data.</text>
</comment>
<dbReference type="EMBL" id="MCFL01000003">
    <property type="protein sequence ID" value="ORZ40539.1"/>
    <property type="molecule type" value="Genomic_DNA"/>
</dbReference>
<evidence type="ECO:0000313" key="2">
    <source>
        <dbReference type="Proteomes" id="UP000193411"/>
    </source>
</evidence>
<reference evidence="1 2" key="1">
    <citation type="submission" date="2016-07" db="EMBL/GenBank/DDBJ databases">
        <title>Pervasive Adenine N6-methylation of Active Genes in Fungi.</title>
        <authorList>
            <consortium name="DOE Joint Genome Institute"/>
            <person name="Mondo S.J."/>
            <person name="Dannebaum R.O."/>
            <person name="Kuo R.C."/>
            <person name="Labutti K."/>
            <person name="Haridas S."/>
            <person name="Kuo A."/>
            <person name="Salamov A."/>
            <person name="Ahrendt S.R."/>
            <person name="Lipzen A."/>
            <person name="Sullivan W."/>
            <person name="Andreopoulos W.B."/>
            <person name="Clum A."/>
            <person name="Lindquist E."/>
            <person name="Daum C."/>
            <person name="Ramamoorthy G.K."/>
            <person name="Gryganskyi A."/>
            <person name="Culley D."/>
            <person name="Magnuson J.K."/>
            <person name="James T.Y."/>
            <person name="O'Malley M.A."/>
            <person name="Stajich J.E."/>
            <person name="Spatafora J.W."/>
            <person name="Visel A."/>
            <person name="Grigoriev I.V."/>
        </authorList>
    </citation>
    <scope>NUCLEOTIDE SEQUENCE [LARGE SCALE GENOMIC DNA]</scope>
    <source>
        <strain evidence="1 2">PL171</strain>
    </source>
</reference>
<gene>
    <name evidence="1" type="ORF">BCR44DRAFT_1425265</name>
</gene>
<dbReference type="Gene3D" id="1.25.40.20">
    <property type="entry name" value="Ankyrin repeat-containing domain"/>
    <property type="match status" value="1"/>
</dbReference>
<evidence type="ECO:0008006" key="3">
    <source>
        <dbReference type="Google" id="ProtNLM"/>
    </source>
</evidence>